<dbReference type="PANTHER" id="PTHR19359:SF146">
    <property type="entry name" value="B5, PUTATIVE-RELATED"/>
    <property type="match status" value="1"/>
</dbReference>
<dbReference type="Gene3D" id="3.10.120.10">
    <property type="entry name" value="Cytochrome b5-like heme/steroid binding domain"/>
    <property type="match status" value="1"/>
</dbReference>
<dbReference type="PANTHER" id="PTHR19359">
    <property type="entry name" value="CYTOCHROME B5"/>
    <property type="match status" value="1"/>
</dbReference>
<evidence type="ECO:0000256" key="2">
    <source>
        <dbReference type="ARBA" id="ARBA00022723"/>
    </source>
</evidence>
<dbReference type="InterPro" id="IPR036400">
    <property type="entry name" value="Cyt_B5-like_heme/steroid_sf"/>
</dbReference>
<dbReference type="GO" id="GO:0016020">
    <property type="term" value="C:membrane"/>
    <property type="evidence" value="ECO:0007669"/>
    <property type="project" value="TreeGrafter"/>
</dbReference>
<evidence type="ECO:0000256" key="4">
    <source>
        <dbReference type="ARBA" id="ARBA00038168"/>
    </source>
</evidence>
<proteinExistence type="inferred from homology"/>
<organism evidence="6">
    <name type="scientific">Trypanosoma congolense (strain IL3000)</name>
    <dbReference type="NCBI Taxonomy" id="1068625"/>
    <lineage>
        <taxon>Eukaryota</taxon>
        <taxon>Discoba</taxon>
        <taxon>Euglenozoa</taxon>
        <taxon>Kinetoplastea</taxon>
        <taxon>Metakinetoplastina</taxon>
        <taxon>Trypanosomatida</taxon>
        <taxon>Trypanosomatidae</taxon>
        <taxon>Trypanosoma</taxon>
        <taxon>Nannomonas</taxon>
    </lineage>
</organism>
<keyword evidence="3" id="KW-0408">Iron</keyword>
<dbReference type="PRINTS" id="PR00363">
    <property type="entry name" value="CYTOCHROMEB5"/>
</dbReference>
<dbReference type="GO" id="GO:0020037">
    <property type="term" value="F:heme binding"/>
    <property type="evidence" value="ECO:0007669"/>
    <property type="project" value="TreeGrafter"/>
</dbReference>
<dbReference type="Pfam" id="PF00173">
    <property type="entry name" value="Cyt-b5"/>
    <property type="match status" value="1"/>
</dbReference>
<dbReference type="VEuPathDB" id="TriTrypDB:TcIL3000_3_2180"/>
<dbReference type="InterPro" id="IPR001199">
    <property type="entry name" value="Cyt_B5-like_heme/steroid-bd"/>
</dbReference>
<name>G0UK81_TRYCI</name>
<dbReference type="EMBL" id="HE575316">
    <property type="protein sequence ID" value="CCC89786.1"/>
    <property type="molecule type" value="Genomic_DNA"/>
</dbReference>
<dbReference type="SMART" id="SM01117">
    <property type="entry name" value="Cyt-b5"/>
    <property type="match status" value="1"/>
</dbReference>
<evidence type="ECO:0000259" key="5">
    <source>
        <dbReference type="PROSITE" id="PS50255"/>
    </source>
</evidence>
<evidence type="ECO:0000313" key="6">
    <source>
        <dbReference type="EMBL" id="CCC89786.1"/>
    </source>
</evidence>
<protein>
    <submittedName>
        <fullName evidence="6">Uncharacterized protein TCIL3000_3_2180</fullName>
    </submittedName>
</protein>
<comment type="similarity">
    <text evidence="4">Belongs to the cytochrome b5 family.</text>
</comment>
<keyword evidence="1" id="KW-0349">Heme</keyword>
<dbReference type="InterPro" id="IPR050668">
    <property type="entry name" value="Cytochrome_b5"/>
</dbReference>
<keyword evidence="2" id="KW-0479">Metal-binding</keyword>
<evidence type="ECO:0000256" key="3">
    <source>
        <dbReference type="ARBA" id="ARBA00023004"/>
    </source>
</evidence>
<reference evidence="6" key="1">
    <citation type="journal article" date="2012" name="Proc. Natl. Acad. Sci. U.S.A.">
        <title>Antigenic diversity is generated by distinct evolutionary mechanisms in African trypanosome species.</title>
        <authorList>
            <person name="Jackson A.P."/>
            <person name="Berry A."/>
            <person name="Aslett M."/>
            <person name="Allison H.C."/>
            <person name="Burton P."/>
            <person name="Vavrova-Anderson J."/>
            <person name="Brown R."/>
            <person name="Browne H."/>
            <person name="Corton N."/>
            <person name="Hauser H."/>
            <person name="Gamble J."/>
            <person name="Gilderthorp R."/>
            <person name="Marcello L."/>
            <person name="McQuillan J."/>
            <person name="Otto T.D."/>
            <person name="Quail M.A."/>
            <person name="Sanders M.J."/>
            <person name="van Tonder A."/>
            <person name="Ginger M.L."/>
            <person name="Field M.C."/>
            <person name="Barry J.D."/>
            <person name="Hertz-Fowler C."/>
            <person name="Berriman M."/>
        </authorList>
    </citation>
    <scope>NUCLEOTIDE SEQUENCE</scope>
    <source>
        <strain evidence="6">IL3000</strain>
    </source>
</reference>
<dbReference type="FunFam" id="3.10.120.10:FF:000007">
    <property type="entry name" value="Sulfite oxidase, mitochondrial"/>
    <property type="match status" value="1"/>
</dbReference>
<dbReference type="PROSITE" id="PS50255">
    <property type="entry name" value="CYTOCHROME_B5_2"/>
    <property type="match status" value="1"/>
</dbReference>
<dbReference type="AlphaFoldDB" id="G0UK81"/>
<dbReference type="SUPFAM" id="SSF55856">
    <property type="entry name" value="Cytochrome b5-like heme/steroid binding domain"/>
    <property type="match status" value="1"/>
</dbReference>
<accession>G0UK81</accession>
<dbReference type="GO" id="GO:0046872">
    <property type="term" value="F:metal ion binding"/>
    <property type="evidence" value="ECO:0007669"/>
    <property type="project" value="UniProtKB-KW"/>
</dbReference>
<evidence type="ECO:0000256" key="1">
    <source>
        <dbReference type="ARBA" id="ARBA00022617"/>
    </source>
</evidence>
<gene>
    <name evidence="6" type="ORF">TCIL3000_3_2180</name>
</gene>
<sequence>MICGRVKPIQVVCTTTYYYYLCTTLDIGNLLINSFPYCVPLVLVVDGSSVRVAMLGYLLSLVGLSREWPQYTLDDVRKHNDRHSLWIVAGNSVYDVTSIVDSHPGGANALLQRGGGVKDCVIDFGYHSRSAQSLWASLKVGEVRFDNTERSSCAEAVDVSGKGNVKWVASTSPLNHACVAKDSETDRDCCYTNTVESHISSSDSVIRCHCTDCFHRQPHQVGAYWKL</sequence>
<feature type="domain" description="Cytochrome b5 heme-binding" evidence="5">
    <location>
        <begin position="68"/>
        <end position="144"/>
    </location>
</feature>